<keyword evidence="7" id="KW-0012">Acyltransferase</keyword>
<evidence type="ECO:0000256" key="6">
    <source>
        <dbReference type="ARBA" id="ARBA00022679"/>
    </source>
</evidence>
<name>A0A1G4P652_BORJA</name>
<gene>
    <name evidence="10" type="ORF">SAMN02983004_00265</name>
</gene>
<comment type="similarity">
    <text evidence="3">Belongs to the phosphate acetyltransferase and butyryltransferase family.</text>
</comment>
<organism evidence="10 11">
    <name type="scientific">Borreliella japonica</name>
    <name type="common">Borrelia japonica</name>
    <dbReference type="NCBI Taxonomy" id="34095"/>
    <lineage>
        <taxon>Bacteria</taxon>
        <taxon>Pseudomonadati</taxon>
        <taxon>Spirochaetota</taxon>
        <taxon>Spirochaetia</taxon>
        <taxon>Spirochaetales</taxon>
        <taxon>Borreliaceae</taxon>
        <taxon>Borreliella</taxon>
    </lineage>
</organism>
<evidence type="ECO:0000256" key="3">
    <source>
        <dbReference type="ARBA" id="ARBA00005656"/>
    </source>
</evidence>
<dbReference type="InterPro" id="IPR042113">
    <property type="entry name" value="P_AcTrfase_dom1"/>
</dbReference>
<dbReference type="PANTHER" id="PTHR43356">
    <property type="entry name" value="PHOSPHATE ACETYLTRANSFERASE"/>
    <property type="match status" value="1"/>
</dbReference>
<dbReference type="Gene3D" id="3.40.50.10950">
    <property type="match status" value="1"/>
</dbReference>
<dbReference type="InterPro" id="IPR012147">
    <property type="entry name" value="P_Ac_Bu_trans"/>
</dbReference>
<evidence type="ECO:0000256" key="4">
    <source>
        <dbReference type="ARBA" id="ARBA00012707"/>
    </source>
</evidence>
<keyword evidence="6" id="KW-0808">Transferase</keyword>
<dbReference type="InterPro" id="IPR004614">
    <property type="entry name" value="P_AcTrfase"/>
</dbReference>
<evidence type="ECO:0000256" key="2">
    <source>
        <dbReference type="ARBA" id="ARBA00004989"/>
    </source>
</evidence>
<protein>
    <recommendedName>
        <fullName evidence="5">Phosphate acetyltransferase</fullName>
        <ecNumber evidence="4">2.3.1.8</ecNumber>
    </recommendedName>
    <alternativeName>
        <fullName evidence="8">Phosphotransacetylase</fullName>
    </alternativeName>
</protein>
<dbReference type="InterPro" id="IPR042112">
    <property type="entry name" value="P_AcTrfase_dom2"/>
</dbReference>
<dbReference type="GO" id="GO:0008959">
    <property type="term" value="F:phosphate acetyltransferase activity"/>
    <property type="evidence" value="ECO:0007669"/>
    <property type="project" value="UniProtKB-EC"/>
</dbReference>
<evidence type="ECO:0000313" key="11">
    <source>
        <dbReference type="Proteomes" id="UP000199262"/>
    </source>
</evidence>
<evidence type="ECO:0000259" key="9">
    <source>
        <dbReference type="Pfam" id="PF01515"/>
    </source>
</evidence>
<proteinExistence type="inferred from homology"/>
<reference evidence="11" key="1">
    <citation type="submission" date="2016-10" db="EMBL/GenBank/DDBJ databases">
        <authorList>
            <person name="Varghese N."/>
            <person name="Submissions S."/>
        </authorList>
    </citation>
    <scope>NUCLEOTIDE SEQUENCE [LARGE SCALE GENOMIC DNA]</scope>
    <source>
        <strain evidence="11">ATCC 51557</strain>
    </source>
</reference>
<dbReference type="Gene3D" id="3.40.50.10750">
    <property type="entry name" value="Isocitrate/Isopropylmalate dehydrogenase-like"/>
    <property type="match status" value="1"/>
</dbReference>
<accession>A0A1G4P652</accession>
<dbReference type="EC" id="2.3.1.8" evidence="4"/>
<evidence type="ECO:0000256" key="7">
    <source>
        <dbReference type="ARBA" id="ARBA00023315"/>
    </source>
</evidence>
<dbReference type="InterPro" id="IPR002505">
    <property type="entry name" value="PTA_PTB"/>
</dbReference>
<evidence type="ECO:0000256" key="8">
    <source>
        <dbReference type="ARBA" id="ARBA00031108"/>
    </source>
</evidence>
<feature type="domain" description="Phosphate acetyl/butaryl transferase" evidence="9">
    <location>
        <begin position="29"/>
        <end position="363"/>
    </location>
</feature>
<sequence>MYEKCLFSNAFINIMLYPFYKVFCLKDYVFKKAKVFVKENKFKASVVFPESSDSRILKATVIILQKNLANSVILIGKKDSVINSLKEFSNCNNILERIEVVDPNSFPDIEMYLDEYWSLLKLKGATKQSLRAQVLDEITFAMLMVRFGYVKSCVCGAISTSAKVLSNALRIIPRVDDVKIISSFMIIDTSNNVRNVDFCFGHNGILFFADCSVVVNPNSLELAEIALQSAKSFKDILNAKPKVALLSFSTKGSSNAREIEKVKNALNIVKNKESDLLIDGELQLDSAISRNVAEKKCRESLVAGSANVLIFPNLDAGNIGYKLVERFAFAKAYGPFLQGFSKPISDLSRGCSVDEIVFASALMMSV</sequence>
<dbReference type="InterPro" id="IPR050500">
    <property type="entry name" value="Phos_Acetyltrans/Butyryltrans"/>
</dbReference>
<comment type="catalytic activity">
    <reaction evidence="1">
        <text>acetyl-CoA + phosphate = acetyl phosphate + CoA</text>
        <dbReference type="Rhea" id="RHEA:19521"/>
        <dbReference type="ChEBI" id="CHEBI:22191"/>
        <dbReference type="ChEBI" id="CHEBI:43474"/>
        <dbReference type="ChEBI" id="CHEBI:57287"/>
        <dbReference type="ChEBI" id="CHEBI:57288"/>
        <dbReference type="EC" id="2.3.1.8"/>
    </reaction>
</comment>
<evidence type="ECO:0000256" key="1">
    <source>
        <dbReference type="ARBA" id="ARBA00000705"/>
    </source>
</evidence>
<comment type="pathway">
    <text evidence="2">Metabolic intermediate biosynthesis; acetyl-CoA biosynthesis; acetyl-CoA from acetate: step 2/2.</text>
</comment>
<dbReference type="EMBL" id="FMTE01000002">
    <property type="protein sequence ID" value="SCW27659.1"/>
    <property type="molecule type" value="Genomic_DNA"/>
</dbReference>
<dbReference type="PIRSF" id="PIRSF000428">
    <property type="entry name" value="P_Ac_trans"/>
    <property type="match status" value="1"/>
</dbReference>
<dbReference type="SUPFAM" id="SSF53659">
    <property type="entry name" value="Isocitrate/Isopropylmalate dehydrogenase-like"/>
    <property type="match status" value="1"/>
</dbReference>
<dbReference type="PANTHER" id="PTHR43356:SF3">
    <property type="entry name" value="PHOSPHATE ACETYLTRANSFERASE"/>
    <property type="match status" value="1"/>
</dbReference>
<dbReference type="Proteomes" id="UP000199262">
    <property type="component" value="Unassembled WGS sequence"/>
</dbReference>
<dbReference type="AlphaFoldDB" id="A0A1G4P652"/>
<keyword evidence="11" id="KW-1185">Reference proteome</keyword>
<evidence type="ECO:0000256" key="5">
    <source>
        <dbReference type="ARBA" id="ARBA00021528"/>
    </source>
</evidence>
<dbReference type="NCBIfam" id="TIGR00651">
    <property type="entry name" value="pta"/>
    <property type="match status" value="1"/>
</dbReference>
<dbReference type="Pfam" id="PF01515">
    <property type="entry name" value="PTA_PTB"/>
    <property type="match status" value="1"/>
</dbReference>
<evidence type="ECO:0000313" key="10">
    <source>
        <dbReference type="EMBL" id="SCW27659.1"/>
    </source>
</evidence>